<dbReference type="Proteomes" id="UP000054532">
    <property type="component" value="Unassembled WGS sequence"/>
</dbReference>
<feature type="non-terminal residue" evidence="1">
    <location>
        <position position="1"/>
    </location>
</feature>
<proteinExistence type="predicted"/>
<dbReference type="AlphaFoldDB" id="W2NGM7"/>
<dbReference type="VEuPathDB" id="FungiDB:PPTG_10897"/>
<accession>W2NGM7</accession>
<evidence type="ECO:0000313" key="1">
    <source>
        <dbReference type="EMBL" id="ETM47700.1"/>
    </source>
</evidence>
<protein>
    <submittedName>
        <fullName evidence="1">Uncharacterized protein</fullName>
    </submittedName>
</protein>
<sequence length="69" mass="7997">ASHRGQARFIEEMDDYACVTYEQLKLKQDEVTVRNNVKLTQDSTEWIEGVGFQVNDIAEPSRIPKTLQR</sequence>
<gene>
    <name evidence="1" type="ORF">L914_07642</name>
</gene>
<name>W2NGM7_PHYNI</name>
<dbReference type="EMBL" id="KI692632">
    <property type="protein sequence ID" value="ETM47700.1"/>
    <property type="molecule type" value="Genomic_DNA"/>
</dbReference>
<reference evidence="1" key="1">
    <citation type="submission" date="2013-11" db="EMBL/GenBank/DDBJ databases">
        <title>The Genome Sequence of Phytophthora parasitica IAC_01/95.</title>
        <authorList>
            <consortium name="The Broad Institute Genomics Platform"/>
            <person name="Russ C."/>
            <person name="Tyler B."/>
            <person name="Panabieres F."/>
            <person name="Shan W."/>
            <person name="Tripathy S."/>
            <person name="Grunwald N."/>
            <person name="Machado M."/>
            <person name="Johnson C.S."/>
            <person name="Arredondo F."/>
            <person name="Hong C."/>
            <person name="Coffey M."/>
            <person name="Young S.K."/>
            <person name="Zeng Q."/>
            <person name="Gargeya S."/>
            <person name="Fitzgerald M."/>
            <person name="Abouelleil A."/>
            <person name="Alvarado L."/>
            <person name="Chapman S.B."/>
            <person name="Gainer-Dewar J."/>
            <person name="Goldberg J."/>
            <person name="Griggs A."/>
            <person name="Gujja S."/>
            <person name="Hansen M."/>
            <person name="Howarth C."/>
            <person name="Imamovic A."/>
            <person name="Ireland A."/>
            <person name="Larimer J."/>
            <person name="McCowan C."/>
            <person name="Murphy C."/>
            <person name="Pearson M."/>
            <person name="Poon T.W."/>
            <person name="Priest M."/>
            <person name="Roberts A."/>
            <person name="Saif S."/>
            <person name="Shea T."/>
            <person name="Sykes S."/>
            <person name="Wortman J."/>
            <person name="Nusbaum C."/>
            <person name="Birren B."/>
        </authorList>
    </citation>
    <scope>NUCLEOTIDE SEQUENCE [LARGE SCALE GENOMIC DNA]</scope>
    <source>
        <strain evidence="1">IAC_01/95</strain>
    </source>
</reference>
<organism evidence="1">
    <name type="scientific">Phytophthora nicotianae</name>
    <name type="common">Potato buckeye rot agent</name>
    <name type="synonym">Phytophthora parasitica</name>
    <dbReference type="NCBI Taxonomy" id="4792"/>
    <lineage>
        <taxon>Eukaryota</taxon>
        <taxon>Sar</taxon>
        <taxon>Stramenopiles</taxon>
        <taxon>Oomycota</taxon>
        <taxon>Peronosporomycetes</taxon>
        <taxon>Peronosporales</taxon>
        <taxon>Peronosporaceae</taxon>
        <taxon>Phytophthora</taxon>
    </lineage>
</organism>